<dbReference type="HOGENOM" id="CLU_506512_0_0_1"/>
<dbReference type="EnsemblMetazoa" id="HelroT107888">
    <property type="protein sequence ID" value="HelroP107888"/>
    <property type="gene ID" value="HelroG107888"/>
</dbReference>
<dbReference type="GO" id="GO:0005576">
    <property type="term" value="C:extracellular region"/>
    <property type="evidence" value="ECO:0007669"/>
    <property type="project" value="UniProtKB-SubCell"/>
</dbReference>
<dbReference type="AlphaFoldDB" id="T1EED6"/>
<protein>
    <recommendedName>
        <fullName evidence="7">Antistasin-like domain-containing protein</fullName>
    </recommendedName>
</protein>
<comment type="similarity">
    <text evidence="2">Belongs to the protease inhibitor I15 (antistasin) family.</text>
</comment>
<feature type="transmembrane region" description="Helical" evidence="6">
    <location>
        <begin position="444"/>
        <end position="474"/>
    </location>
</feature>
<evidence type="ECO:0000256" key="6">
    <source>
        <dbReference type="SAM" id="Phobius"/>
    </source>
</evidence>
<feature type="domain" description="Antistasin-like" evidence="7">
    <location>
        <begin position="29"/>
        <end position="54"/>
    </location>
</feature>
<dbReference type="Gene3D" id="2.10.22.10">
    <property type="entry name" value="Antistasin, domain 1"/>
    <property type="match status" value="3"/>
</dbReference>
<dbReference type="STRING" id="6412.T1EED6"/>
<feature type="domain" description="Antistasin-like" evidence="7">
    <location>
        <begin position="94"/>
        <end position="119"/>
    </location>
</feature>
<dbReference type="Proteomes" id="UP000015101">
    <property type="component" value="Unassembled WGS sequence"/>
</dbReference>
<keyword evidence="4" id="KW-0646">Protease inhibitor</keyword>
<reference evidence="9" key="3">
    <citation type="submission" date="2015-06" db="UniProtKB">
        <authorList>
            <consortium name="EnsemblMetazoa"/>
        </authorList>
    </citation>
    <scope>IDENTIFICATION</scope>
</reference>
<comment type="subcellular location">
    <subcellularLocation>
        <location evidence="1">Secreted</location>
    </subcellularLocation>
</comment>
<evidence type="ECO:0000256" key="3">
    <source>
        <dbReference type="ARBA" id="ARBA00022525"/>
    </source>
</evidence>
<dbReference type="GeneID" id="20194938"/>
<evidence type="ECO:0000259" key="7">
    <source>
        <dbReference type="PROSITE" id="PS51252"/>
    </source>
</evidence>
<evidence type="ECO:0000256" key="2">
    <source>
        <dbReference type="ARBA" id="ARBA00008768"/>
    </source>
</evidence>
<accession>T1EED6</accession>
<keyword evidence="5" id="KW-0722">Serine protease inhibitor</keyword>
<dbReference type="RefSeq" id="XP_009027685.1">
    <property type="nucleotide sequence ID" value="XM_009029437.1"/>
</dbReference>
<dbReference type="EMBL" id="KB097571">
    <property type="protein sequence ID" value="ESN94646.1"/>
    <property type="molecule type" value="Genomic_DNA"/>
</dbReference>
<keyword evidence="3" id="KW-0964">Secreted</keyword>
<gene>
    <name evidence="9" type="primary">20194938</name>
    <name evidence="8" type="ORF">HELRODRAFT_107888</name>
</gene>
<dbReference type="eggNOG" id="KOG1217">
    <property type="taxonomic scope" value="Eukaryota"/>
</dbReference>
<organism evidence="9 10">
    <name type="scientific">Helobdella robusta</name>
    <name type="common">Californian leech</name>
    <dbReference type="NCBI Taxonomy" id="6412"/>
    <lineage>
        <taxon>Eukaryota</taxon>
        <taxon>Metazoa</taxon>
        <taxon>Spiralia</taxon>
        <taxon>Lophotrochozoa</taxon>
        <taxon>Annelida</taxon>
        <taxon>Clitellata</taxon>
        <taxon>Hirudinea</taxon>
        <taxon>Rhynchobdellida</taxon>
        <taxon>Glossiphoniidae</taxon>
        <taxon>Helobdella</taxon>
    </lineage>
</organism>
<evidence type="ECO:0000313" key="9">
    <source>
        <dbReference type="EnsemblMetazoa" id="HelroP107888"/>
    </source>
</evidence>
<dbReference type="CTD" id="20194938"/>
<dbReference type="OrthoDB" id="10021323at2759"/>
<dbReference type="KEGG" id="hro:HELRODRAFT_107888"/>
<dbReference type="Pfam" id="PF02822">
    <property type="entry name" value="Antistasin"/>
    <property type="match status" value="4"/>
</dbReference>
<proteinExistence type="inferred from homology"/>
<evidence type="ECO:0000313" key="10">
    <source>
        <dbReference type="Proteomes" id="UP000015101"/>
    </source>
</evidence>
<dbReference type="EMBL" id="AMQM01001696">
    <property type="status" value="NOT_ANNOTATED_CDS"/>
    <property type="molecule type" value="Genomic_DNA"/>
</dbReference>
<keyword evidence="6" id="KW-0472">Membrane</keyword>
<reference evidence="8 10" key="2">
    <citation type="journal article" date="2013" name="Nature">
        <title>Insights into bilaterian evolution from three spiralian genomes.</title>
        <authorList>
            <person name="Simakov O."/>
            <person name="Marletaz F."/>
            <person name="Cho S.J."/>
            <person name="Edsinger-Gonzales E."/>
            <person name="Havlak P."/>
            <person name="Hellsten U."/>
            <person name="Kuo D.H."/>
            <person name="Larsson T."/>
            <person name="Lv J."/>
            <person name="Arendt D."/>
            <person name="Savage R."/>
            <person name="Osoegawa K."/>
            <person name="de Jong P."/>
            <person name="Grimwood J."/>
            <person name="Chapman J.A."/>
            <person name="Shapiro H."/>
            <person name="Aerts A."/>
            <person name="Otillar R.P."/>
            <person name="Terry A.Y."/>
            <person name="Boore J.L."/>
            <person name="Grigoriev I.V."/>
            <person name="Lindberg D.R."/>
            <person name="Seaver E.C."/>
            <person name="Weisblat D.A."/>
            <person name="Putnam N.H."/>
            <person name="Rokhsar D.S."/>
        </authorList>
    </citation>
    <scope>NUCLEOTIDE SEQUENCE</scope>
</reference>
<dbReference type="InterPro" id="IPR004094">
    <property type="entry name" value="Antistasin-like"/>
</dbReference>
<sequence>MCMMFCEFGFKKDANGCDVCKFTKEPEICSDIQCKMECPFGFEKNEDGCFLCACYLPCASVTCDSGKVCTTVVIPSETDNLLKYRPVCVKKLDCSSKNCDLICPFGFLKDDKGCDLCQCDDPCQNKCNGNQVCRAGSCVNIPNPMSALCLSSYCLVKCVRPTFSEPSMSNQYDCSQCKCDDLCLYEDCGSKKCKMTAETTCILDICFNTTKPKCYDLCPAMDCNQECDYGHHTDSNNCQLCSCFDPCDEKQCGPNAFCSIIDIFIMSSDGTFQKSPKPQVTCNDYIMVHSVLKIMADFSIINPLETALFNLQFSRQIADMLKVKEFDVIIKSIYENILVDFDVRTENKYEEAMVKNNLESIKQRRNFHITYKGQNYDAYFTDSQATASGQPTAPSHTTTTTSYWYLTPGWFTPGIFDWTSMFPTTTTDSYDGVLYTESKPNSSYLYLILLSILIPVGVVILVIMASLLIFLCCIKKKVTNVEQPPVYTNPSLAFISDFNSGLYSSYVPNSGANPVYPPHVLDLAYVSEVKVHPDTIEA</sequence>
<keyword evidence="6" id="KW-0812">Transmembrane</keyword>
<evidence type="ECO:0000256" key="5">
    <source>
        <dbReference type="ARBA" id="ARBA00022900"/>
    </source>
</evidence>
<evidence type="ECO:0000256" key="1">
    <source>
        <dbReference type="ARBA" id="ARBA00004613"/>
    </source>
</evidence>
<evidence type="ECO:0000256" key="4">
    <source>
        <dbReference type="ARBA" id="ARBA00022690"/>
    </source>
</evidence>
<keyword evidence="6" id="KW-1133">Transmembrane helix</keyword>
<reference evidence="10" key="1">
    <citation type="submission" date="2012-12" db="EMBL/GenBank/DDBJ databases">
        <authorList>
            <person name="Hellsten U."/>
            <person name="Grimwood J."/>
            <person name="Chapman J.A."/>
            <person name="Shapiro H."/>
            <person name="Aerts A."/>
            <person name="Otillar R.P."/>
            <person name="Terry A.Y."/>
            <person name="Boore J.L."/>
            <person name="Simakov O."/>
            <person name="Marletaz F."/>
            <person name="Cho S.-J."/>
            <person name="Edsinger-Gonzales E."/>
            <person name="Havlak P."/>
            <person name="Kuo D.-H."/>
            <person name="Larsson T."/>
            <person name="Lv J."/>
            <person name="Arendt D."/>
            <person name="Savage R."/>
            <person name="Osoegawa K."/>
            <person name="de Jong P."/>
            <person name="Lindberg D.R."/>
            <person name="Seaver E.C."/>
            <person name="Weisblat D.A."/>
            <person name="Putnam N.H."/>
            <person name="Grigoriev I.V."/>
            <person name="Rokhsar D.S."/>
        </authorList>
    </citation>
    <scope>NUCLEOTIDE SEQUENCE</scope>
</reference>
<evidence type="ECO:0000313" key="8">
    <source>
        <dbReference type="EMBL" id="ESN94646.1"/>
    </source>
</evidence>
<dbReference type="PROSITE" id="PS51252">
    <property type="entry name" value="ANTISTASIN"/>
    <property type="match status" value="2"/>
</dbReference>
<dbReference type="InterPro" id="IPR011061">
    <property type="entry name" value="Hirudin/antistatin"/>
</dbReference>
<dbReference type="InParanoid" id="T1EED6"/>
<dbReference type="SUPFAM" id="SSF57262">
    <property type="entry name" value="Leech antihemostatic proteins"/>
    <property type="match status" value="3"/>
</dbReference>
<keyword evidence="10" id="KW-1185">Reference proteome</keyword>
<name>T1EED6_HELRO</name>
<dbReference type="GO" id="GO:0004867">
    <property type="term" value="F:serine-type endopeptidase inhibitor activity"/>
    <property type="evidence" value="ECO:0007669"/>
    <property type="project" value="UniProtKB-KW"/>
</dbReference>